<gene>
    <name evidence="2" type="ORF">AFUS01_LOCUS9436</name>
</gene>
<evidence type="ECO:0000313" key="3">
    <source>
        <dbReference type="Proteomes" id="UP000708208"/>
    </source>
</evidence>
<keyword evidence="3" id="KW-1185">Reference proteome</keyword>
<evidence type="ECO:0000313" key="2">
    <source>
        <dbReference type="EMBL" id="CAG7720150.1"/>
    </source>
</evidence>
<reference evidence="2" key="1">
    <citation type="submission" date="2021-06" db="EMBL/GenBank/DDBJ databases">
        <authorList>
            <person name="Hodson N. C."/>
            <person name="Mongue J. A."/>
            <person name="Jaron S. K."/>
        </authorList>
    </citation>
    <scope>NUCLEOTIDE SEQUENCE</scope>
</reference>
<keyword evidence="1" id="KW-1133">Transmembrane helix</keyword>
<dbReference type="AlphaFoldDB" id="A0A8J2NZK9"/>
<accession>A0A8J2NZK9</accession>
<comment type="caution">
    <text evidence="2">The sequence shown here is derived from an EMBL/GenBank/DDBJ whole genome shotgun (WGS) entry which is preliminary data.</text>
</comment>
<sequence length="185" mass="21210">MSYNYSEAPLLIAAGISSVFLIGYICVRLWEKINESSNEATLLDLDKDLEEGIANDGETYSDWNSFQQQHVITLQEHPQHAEWTALEWNEFLKKRNIYYSPKVNSIISVQSVEDVLADFSSMILDDQFEVHSRHGKLYKSLQPRTIYHMTCSDDSTDDFCVYKSSATHYLAIVEITNLGRGRDGE</sequence>
<name>A0A8J2NZK9_9HEXA</name>
<proteinExistence type="predicted"/>
<keyword evidence="1" id="KW-0812">Transmembrane</keyword>
<evidence type="ECO:0000256" key="1">
    <source>
        <dbReference type="SAM" id="Phobius"/>
    </source>
</evidence>
<organism evidence="2 3">
    <name type="scientific">Allacma fusca</name>
    <dbReference type="NCBI Taxonomy" id="39272"/>
    <lineage>
        <taxon>Eukaryota</taxon>
        <taxon>Metazoa</taxon>
        <taxon>Ecdysozoa</taxon>
        <taxon>Arthropoda</taxon>
        <taxon>Hexapoda</taxon>
        <taxon>Collembola</taxon>
        <taxon>Symphypleona</taxon>
        <taxon>Sminthuridae</taxon>
        <taxon>Allacma</taxon>
    </lineage>
</organism>
<keyword evidence="1" id="KW-0472">Membrane</keyword>
<feature type="transmembrane region" description="Helical" evidence="1">
    <location>
        <begin position="12"/>
        <end position="30"/>
    </location>
</feature>
<feature type="non-terminal residue" evidence="2">
    <location>
        <position position="1"/>
    </location>
</feature>
<dbReference type="EMBL" id="CAJVCH010067779">
    <property type="protein sequence ID" value="CAG7720150.1"/>
    <property type="molecule type" value="Genomic_DNA"/>
</dbReference>
<dbReference type="Proteomes" id="UP000708208">
    <property type="component" value="Unassembled WGS sequence"/>
</dbReference>
<protein>
    <submittedName>
        <fullName evidence="2">Uncharacterized protein</fullName>
    </submittedName>
</protein>